<feature type="region of interest" description="Disordered" evidence="1">
    <location>
        <begin position="191"/>
        <end position="276"/>
    </location>
</feature>
<dbReference type="AlphaFoldDB" id="A0A8H7AHA7"/>
<organism evidence="2 3">
    <name type="scientific">Endocarpon pusillum</name>
    <dbReference type="NCBI Taxonomy" id="364733"/>
    <lineage>
        <taxon>Eukaryota</taxon>
        <taxon>Fungi</taxon>
        <taxon>Dikarya</taxon>
        <taxon>Ascomycota</taxon>
        <taxon>Pezizomycotina</taxon>
        <taxon>Eurotiomycetes</taxon>
        <taxon>Chaetothyriomycetidae</taxon>
        <taxon>Verrucariales</taxon>
        <taxon>Verrucariaceae</taxon>
        <taxon>Endocarpon</taxon>
    </lineage>
</organism>
<evidence type="ECO:0000313" key="3">
    <source>
        <dbReference type="Proteomes" id="UP000606974"/>
    </source>
</evidence>
<keyword evidence="3" id="KW-1185">Reference proteome</keyword>
<evidence type="ECO:0000313" key="2">
    <source>
        <dbReference type="EMBL" id="KAF7509115.1"/>
    </source>
</evidence>
<dbReference type="InterPro" id="IPR019049">
    <property type="entry name" value="Nucleoporin_prot_Ndc1/Nup"/>
</dbReference>
<comment type="caution">
    <text evidence="2">The sequence shown here is derived from an EMBL/GenBank/DDBJ whole genome shotgun (WGS) entry which is preliminary data.</text>
</comment>
<feature type="compositionally biased region" description="Basic and acidic residues" evidence="1">
    <location>
        <begin position="194"/>
        <end position="218"/>
    </location>
</feature>
<dbReference type="EMBL" id="JAACFV010000045">
    <property type="protein sequence ID" value="KAF7509115.1"/>
    <property type="molecule type" value="Genomic_DNA"/>
</dbReference>
<dbReference type="OrthoDB" id="67850at2759"/>
<reference evidence="2" key="1">
    <citation type="submission" date="2020-02" db="EMBL/GenBank/DDBJ databases">
        <authorList>
            <person name="Palmer J.M."/>
        </authorList>
    </citation>
    <scope>NUCLEOTIDE SEQUENCE</scope>
    <source>
        <strain evidence="2">EPUS1.4</strain>
        <tissue evidence="2">Thallus</tissue>
    </source>
</reference>
<sequence>MESYTDWGARRIGQSEHPFHPSVSKGKPLLKYVRLVGIPVEKFNPGALVNQVKSLPQSRPVGSFFKTTFERKVNSVILGSPQDNAAVMVDAIEAMTRMLVSSLSEDLYDKIISGVPRTVRIFTSTINAIEAFIHNVKEEAIEETNIKEVEIVLARLKAGVAELLSAFQLYLSNQGLSAAKHYQAQNALTPGRLLAEREEQRKEKEEADRADKEKLEAKKAKKQKELSAGQPNGDAIKGEEREREAGAAGSGQEEALSGYPAEGNGQQQRDGDGPIA</sequence>
<feature type="compositionally biased region" description="Low complexity" evidence="1">
    <location>
        <begin position="246"/>
        <end position="255"/>
    </location>
</feature>
<evidence type="ECO:0000256" key="1">
    <source>
        <dbReference type="SAM" id="MobiDB-lite"/>
    </source>
</evidence>
<gene>
    <name evidence="2" type="ORF">GJ744_008342</name>
</gene>
<feature type="compositionally biased region" description="Basic and acidic residues" evidence="1">
    <location>
        <begin position="236"/>
        <end position="245"/>
    </location>
</feature>
<accession>A0A8H7AHA7</accession>
<dbReference type="Proteomes" id="UP000606974">
    <property type="component" value="Unassembled WGS sequence"/>
</dbReference>
<proteinExistence type="predicted"/>
<protein>
    <submittedName>
        <fullName evidence="2">Uncharacterized protein</fullName>
    </submittedName>
</protein>
<name>A0A8H7AHA7_9EURO</name>
<dbReference type="Pfam" id="PF09531">
    <property type="entry name" value="Ndc1_Nup"/>
    <property type="match status" value="1"/>
</dbReference>